<feature type="transmembrane region" description="Helical" evidence="1">
    <location>
        <begin position="12"/>
        <end position="32"/>
    </location>
</feature>
<dbReference type="Pfam" id="PF14004">
    <property type="entry name" value="DUF4227"/>
    <property type="match status" value="1"/>
</dbReference>
<evidence type="ECO:0000313" key="3">
    <source>
        <dbReference type="Proteomes" id="UP001589836"/>
    </source>
</evidence>
<dbReference type="Proteomes" id="UP001589836">
    <property type="component" value="Unassembled WGS sequence"/>
</dbReference>
<proteinExistence type="predicted"/>
<accession>A0ABV6LKY9</accession>
<reference evidence="2 3" key="1">
    <citation type="submission" date="2024-09" db="EMBL/GenBank/DDBJ databases">
        <authorList>
            <person name="Sun Q."/>
            <person name="Mori K."/>
        </authorList>
    </citation>
    <scope>NUCLEOTIDE SEQUENCE [LARGE SCALE GENOMIC DNA]</scope>
    <source>
        <strain evidence="2 3">NCAIM B.02529</strain>
    </source>
</reference>
<keyword evidence="3" id="KW-1185">Reference proteome</keyword>
<keyword evidence="1" id="KW-0472">Membrane</keyword>
<dbReference type="InterPro" id="IPR025321">
    <property type="entry name" value="DUF4227"/>
</dbReference>
<comment type="caution">
    <text evidence="2">The sequence shown here is derived from an EMBL/GenBank/DDBJ whole genome shotgun (WGS) entry which is preliminary data.</text>
</comment>
<evidence type="ECO:0000313" key="2">
    <source>
        <dbReference type="EMBL" id="MFC0523073.1"/>
    </source>
</evidence>
<organism evidence="2 3">
    <name type="scientific">Pontibacillus salicampi</name>
    <dbReference type="NCBI Taxonomy" id="1449801"/>
    <lineage>
        <taxon>Bacteria</taxon>
        <taxon>Bacillati</taxon>
        <taxon>Bacillota</taxon>
        <taxon>Bacilli</taxon>
        <taxon>Bacillales</taxon>
        <taxon>Bacillaceae</taxon>
        <taxon>Pontibacillus</taxon>
    </lineage>
</organism>
<protein>
    <submittedName>
        <fullName evidence="2">YqzK family protein</fullName>
    </submittedName>
</protein>
<gene>
    <name evidence="2" type="ORF">ACFFGV_05620</name>
</gene>
<name>A0ABV6LKY9_9BACI</name>
<sequence>MLQFIHLLKDVLKIFIIFTGCTLLFYFGLRLMNEEYDQLHRYDEPDGKAVKVFQWEDERLLERLTIFFRLGE</sequence>
<evidence type="ECO:0000256" key="1">
    <source>
        <dbReference type="SAM" id="Phobius"/>
    </source>
</evidence>
<keyword evidence="1" id="KW-1133">Transmembrane helix</keyword>
<dbReference type="RefSeq" id="WP_377345607.1">
    <property type="nucleotide sequence ID" value="NZ_JBHLTP010000003.1"/>
</dbReference>
<dbReference type="EMBL" id="JBHLTP010000003">
    <property type="protein sequence ID" value="MFC0523073.1"/>
    <property type="molecule type" value="Genomic_DNA"/>
</dbReference>
<keyword evidence="1" id="KW-0812">Transmembrane</keyword>